<keyword evidence="8" id="KW-1185">Reference proteome</keyword>
<evidence type="ECO:0000256" key="1">
    <source>
        <dbReference type="ARBA" id="ARBA00022692"/>
    </source>
</evidence>
<reference evidence="7 8" key="1">
    <citation type="journal article" date="2019" name="PLoS Biol.">
        <title>Sex chromosomes control vertical transmission of feminizing Wolbachia symbionts in an isopod.</title>
        <authorList>
            <person name="Becking T."/>
            <person name="Chebbi M.A."/>
            <person name="Giraud I."/>
            <person name="Moumen B."/>
            <person name="Laverre T."/>
            <person name="Caubet Y."/>
            <person name="Peccoud J."/>
            <person name="Gilbert C."/>
            <person name="Cordaux R."/>
        </authorList>
    </citation>
    <scope>NUCLEOTIDE SEQUENCE [LARGE SCALE GENOMIC DNA]</scope>
    <source>
        <strain evidence="7">ANa2</strain>
        <tissue evidence="7">Whole body excluding digestive tract and cuticle</tissue>
    </source>
</reference>
<evidence type="ECO:0000313" key="7">
    <source>
        <dbReference type="EMBL" id="KAB7499560.1"/>
    </source>
</evidence>
<evidence type="ECO:0000313" key="8">
    <source>
        <dbReference type="Proteomes" id="UP000326759"/>
    </source>
</evidence>
<accession>A0A5N5T3P0</accession>
<evidence type="ECO:0000256" key="6">
    <source>
        <dbReference type="SAM" id="Phobius"/>
    </source>
</evidence>
<name>A0A5N5T3P0_9CRUS</name>
<dbReference type="Pfam" id="PF09446">
    <property type="entry name" value="VMA21"/>
    <property type="match status" value="1"/>
</dbReference>
<keyword evidence="4 6" id="KW-0472">Membrane</keyword>
<evidence type="ECO:0000256" key="5">
    <source>
        <dbReference type="ARBA" id="ARBA00023329"/>
    </source>
</evidence>
<comment type="caution">
    <text evidence="7">The sequence shown here is derived from an EMBL/GenBank/DDBJ whole genome shotgun (WGS) entry which is preliminary data.</text>
</comment>
<proteinExistence type="predicted"/>
<keyword evidence="5" id="KW-0968">Cytoplasmic vesicle</keyword>
<dbReference type="InterPro" id="IPR019013">
    <property type="entry name" value="Vma21"/>
</dbReference>
<evidence type="ECO:0000256" key="4">
    <source>
        <dbReference type="ARBA" id="ARBA00023136"/>
    </source>
</evidence>
<protein>
    <submittedName>
        <fullName evidence="7">Uncharacterized protein</fullName>
    </submittedName>
</protein>
<dbReference type="GO" id="GO:0031410">
    <property type="term" value="C:cytoplasmic vesicle"/>
    <property type="evidence" value="ECO:0007669"/>
    <property type="project" value="UniProtKB-KW"/>
</dbReference>
<keyword evidence="1 6" id="KW-0812">Transmembrane</keyword>
<gene>
    <name evidence="7" type="ORF">Anas_09887</name>
</gene>
<organism evidence="7 8">
    <name type="scientific">Armadillidium nasatum</name>
    <dbReference type="NCBI Taxonomy" id="96803"/>
    <lineage>
        <taxon>Eukaryota</taxon>
        <taxon>Metazoa</taxon>
        <taxon>Ecdysozoa</taxon>
        <taxon>Arthropoda</taxon>
        <taxon>Crustacea</taxon>
        <taxon>Multicrustacea</taxon>
        <taxon>Malacostraca</taxon>
        <taxon>Eumalacostraca</taxon>
        <taxon>Peracarida</taxon>
        <taxon>Isopoda</taxon>
        <taxon>Oniscidea</taxon>
        <taxon>Crinocheta</taxon>
        <taxon>Armadillidiidae</taxon>
        <taxon>Armadillidium</taxon>
    </lineage>
</organism>
<dbReference type="OrthoDB" id="160405at2759"/>
<dbReference type="EMBL" id="SEYY01017878">
    <property type="protein sequence ID" value="KAB7499560.1"/>
    <property type="molecule type" value="Genomic_DNA"/>
</dbReference>
<keyword evidence="2" id="KW-0256">Endoplasmic reticulum</keyword>
<dbReference type="Proteomes" id="UP000326759">
    <property type="component" value="Unassembled WGS sequence"/>
</dbReference>
<feature type="non-terminal residue" evidence="7">
    <location>
        <position position="93"/>
    </location>
</feature>
<sequence length="93" mass="10539">MTSQLKTIPGGTSFLGDDGPTEGYLFASVLPYVLMIILLPIGSFFIAKKTIFQDIFGYSDTSANVYSALLFIKLLHKHRLREGNKIKYFWIIF</sequence>
<feature type="transmembrane region" description="Helical" evidence="6">
    <location>
        <begin position="24"/>
        <end position="47"/>
    </location>
</feature>
<dbReference type="AlphaFoldDB" id="A0A5N5T3P0"/>
<keyword evidence="3 6" id="KW-1133">Transmembrane helix</keyword>
<evidence type="ECO:0000256" key="3">
    <source>
        <dbReference type="ARBA" id="ARBA00022989"/>
    </source>
</evidence>
<dbReference type="GO" id="GO:0070072">
    <property type="term" value="P:vacuolar proton-transporting V-type ATPase complex assembly"/>
    <property type="evidence" value="ECO:0007669"/>
    <property type="project" value="InterPro"/>
</dbReference>
<evidence type="ECO:0000256" key="2">
    <source>
        <dbReference type="ARBA" id="ARBA00022824"/>
    </source>
</evidence>